<dbReference type="Proteomes" id="UP001250662">
    <property type="component" value="Unassembled WGS sequence"/>
</dbReference>
<organism evidence="7 8">
    <name type="scientific">Croceitalea vernalis</name>
    <dbReference type="NCBI Taxonomy" id="3075599"/>
    <lineage>
        <taxon>Bacteria</taxon>
        <taxon>Pseudomonadati</taxon>
        <taxon>Bacteroidota</taxon>
        <taxon>Flavobacteriia</taxon>
        <taxon>Flavobacteriales</taxon>
        <taxon>Flavobacteriaceae</taxon>
        <taxon>Croceitalea</taxon>
    </lineage>
</organism>
<dbReference type="PANTHER" id="PTHR43646">
    <property type="entry name" value="GLYCOSYLTRANSFERASE"/>
    <property type="match status" value="1"/>
</dbReference>
<keyword evidence="8" id="KW-1185">Reference proteome</keyword>
<feature type="domain" description="Glycosyltransferase 2-like" evidence="6">
    <location>
        <begin position="10"/>
        <end position="122"/>
    </location>
</feature>
<dbReference type="Gene3D" id="3.90.550.10">
    <property type="entry name" value="Spore Coat Polysaccharide Biosynthesis Protein SpsA, Chain A"/>
    <property type="match status" value="1"/>
</dbReference>
<dbReference type="CDD" id="cd02522">
    <property type="entry name" value="GT_2_like_a"/>
    <property type="match status" value="1"/>
</dbReference>
<protein>
    <submittedName>
        <fullName evidence="7">TIGR04283 family arsenosugar biosynthesis glycosyltransferase</fullName>
    </submittedName>
</protein>
<dbReference type="InterPro" id="IPR026461">
    <property type="entry name" value="Trfase_2_rSAM/seldom_assoc"/>
</dbReference>
<dbReference type="InterPro" id="IPR029044">
    <property type="entry name" value="Nucleotide-diphossugar_trans"/>
</dbReference>
<dbReference type="SUPFAM" id="SSF53448">
    <property type="entry name" value="Nucleotide-diphospho-sugar transferases"/>
    <property type="match status" value="1"/>
</dbReference>
<gene>
    <name evidence="7" type="ORF">RM520_00360</name>
</gene>
<dbReference type="RefSeq" id="WP_311386586.1">
    <property type="nucleotide sequence ID" value="NZ_JAVRHU010000001.1"/>
</dbReference>
<evidence type="ECO:0000256" key="4">
    <source>
        <dbReference type="ARBA" id="ARBA00022679"/>
    </source>
</evidence>
<accession>A0ABU3BC48</accession>
<reference evidence="7 8" key="1">
    <citation type="submission" date="2023-09" db="EMBL/GenBank/DDBJ databases">
        <authorList>
            <person name="Rey-Velasco X."/>
        </authorList>
    </citation>
    <scope>NUCLEOTIDE SEQUENCE [LARGE SCALE GENOMIC DNA]</scope>
    <source>
        <strain evidence="7 8">P007</strain>
    </source>
</reference>
<dbReference type="PANTHER" id="PTHR43646:SF2">
    <property type="entry name" value="GLYCOSYLTRANSFERASE 2-LIKE DOMAIN-CONTAINING PROTEIN"/>
    <property type="match status" value="1"/>
</dbReference>
<keyword evidence="4" id="KW-0808">Transferase</keyword>
<evidence type="ECO:0000256" key="5">
    <source>
        <dbReference type="ARBA" id="ARBA00023136"/>
    </source>
</evidence>
<keyword evidence="3" id="KW-0328">Glycosyltransferase</keyword>
<comment type="caution">
    <text evidence="7">The sequence shown here is derived from an EMBL/GenBank/DDBJ whole genome shotgun (WGS) entry which is preliminary data.</text>
</comment>
<proteinExistence type="predicted"/>
<evidence type="ECO:0000256" key="3">
    <source>
        <dbReference type="ARBA" id="ARBA00022676"/>
    </source>
</evidence>
<evidence type="ECO:0000256" key="1">
    <source>
        <dbReference type="ARBA" id="ARBA00004236"/>
    </source>
</evidence>
<name>A0ABU3BC48_9FLAO</name>
<comment type="subcellular location">
    <subcellularLocation>
        <location evidence="1">Cell membrane</location>
    </subcellularLocation>
</comment>
<evidence type="ECO:0000259" key="6">
    <source>
        <dbReference type="Pfam" id="PF00535"/>
    </source>
</evidence>
<dbReference type="EMBL" id="JAVRHU010000001">
    <property type="protein sequence ID" value="MDT0620051.1"/>
    <property type="molecule type" value="Genomic_DNA"/>
</dbReference>
<evidence type="ECO:0000313" key="8">
    <source>
        <dbReference type="Proteomes" id="UP001250662"/>
    </source>
</evidence>
<keyword evidence="5" id="KW-0472">Membrane</keyword>
<evidence type="ECO:0000313" key="7">
    <source>
        <dbReference type="EMBL" id="MDT0620051.1"/>
    </source>
</evidence>
<evidence type="ECO:0000256" key="2">
    <source>
        <dbReference type="ARBA" id="ARBA00022475"/>
    </source>
</evidence>
<dbReference type="Pfam" id="PF00535">
    <property type="entry name" value="Glycos_transf_2"/>
    <property type="match status" value="1"/>
</dbReference>
<keyword evidence="2" id="KW-1003">Cell membrane</keyword>
<dbReference type="NCBIfam" id="TIGR04283">
    <property type="entry name" value="glyco_like_mftF"/>
    <property type="match status" value="1"/>
</dbReference>
<sequence length="235" mass="26734">MSSSLSSKISIIIPVLNESHILAGLIDLIKKNSSTNTIEEIILVDGGSTDNTVEIAVGLDLKIISSKKGRAHQMNTGAKIAKGEILYFLHADTLPPKKFDNLIIKAYKAGNNTGCFRMEFDSKNLFLRGFAYLSKINHTLCRGGDQSLFISKQLFEQENGFDERYQIYEDSEFIRRLYKTTKFIVLPQKVITSARKYREKGWINVQFHFGMIHLKNYLGAGPNDLYLYYQKHLVV</sequence>
<dbReference type="InterPro" id="IPR001173">
    <property type="entry name" value="Glyco_trans_2-like"/>
</dbReference>